<dbReference type="Proteomes" id="UP000005435">
    <property type="component" value="Chromosome"/>
</dbReference>
<dbReference type="HOGENOM" id="CLU_3078659_0_0_9"/>
<dbReference type="AlphaFoldDB" id="G8M080"/>
<evidence type="ECO:0000313" key="1">
    <source>
        <dbReference type="EMBL" id="AEV66887.1"/>
    </source>
</evidence>
<dbReference type="EMBL" id="CP003065">
    <property type="protein sequence ID" value="AEV66887.1"/>
    <property type="molecule type" value="Genomic_DNA"/>
</dbReference>
<evidence type="ECO:0000313" key="2">
    <source>
        <dbReference type="Proteomes" id="UP000005435"/>
    </source>
</evidence>
<sequence length="57" mass="6711">MNGCDVLDKVKKQLITELTEKDRKTLDKYIKYYSNFIESNTAKTNAIYEDKDFKKNG</sequence>
<gene>
    <name evidence="1" type="ordered locus">Clocl_0135</name>
</gene>
<dbReference type="KEGG" id="ccl:Clocl_0135"/>
<keyword evidence="2" id="KW-1185">Reference proteome</keyword>
<dbReference type="eggNOG" id="ENOG502ZFAV">
    <property type="taxonomic scope" value="Bacteria"/>
</dbReference>
<reference evidence="1 2" key="2">
    <citation type="journal article" date="2012" name="Stand. Genomic Sci.">
        <title>Complete Genome Sequence of Clostridium clariflavum DSM 19732.</title>
        <authorList>
            <person name="Izquierdo J.A."/>
            <person name="Goodwin L."/>
            <person name="Davenport K.W."/>
            <person name="Teshima H."/>
            <person name="Bruce D."/>
            <person name="Detter C."/>
            <person name="Tapia R."/>
            <person name="Han S."/>
            <person name="Land M."/>
            <person name="Hauser L."/>
            <person name="Jeffries C.D."/>
            <person name="Han J."/>
            <person name="Pitluck S."/>
            <person name="Nolan M."/>
            <person name="Chen A."/>
            <person name="Huntemann M."/>
            <person name="Mavromatis K."/>
            <person name="Mikhailova N."/>
            <person name="Liolios K."/>
            <person name="Woyke T."/>
            <person name="Lynd L.R."/>
        </authorList>
    </citation>
    <scope>NUCLEOTIDE SEQUENCE [LARGE SCALE GENOMIC DNA]</scope>
    <source>
        <strain evidence="2">DSM 19732 / NBRC 101661 / EBR45</strain>
    </source>
</reference>
<proteinExistence type="predicted"/>
<reference evidence="2" key="1">
    <citation type="submission" date="2011-12" db="EMBL/GenBank/DDBJ databases">
        <title>Complete sequence of Clostridium clariflavum DSM 19732.</title>
        <authorList>
            <consortium name="US DOE Joint Genome Institute"/>
            <person name="Lucas S."/>
            <person name="Han J."/>
            <person name="Lapidus A."/>
            <person name="Cheng J.-F."/>
            <person name="Goodwin L."/>
            <person name="Pitluck S."/>
            <person name="Peters L."/>
            <person name="Teshima H."/>
            <person name="Detter J.C."/>
            <person name="Han C."/>
            <person name="Tapia R."/>
            <person name="Land M."/>
            <person name="Hauser L."/>
            <person name="Kyrpides N."/>
            <person name="Ivanova N."/>
            <person name="Pagani I."/>
            <person name="Kitzmiller T."/>
            <person name="Lynd L."/>
            <person name="Izquierdo J."/>
            <person name="Woyke T."/>
        </authorList>
    </citation>
    <scope>NUCLEOTIDE SEQUENCE [LARGE SCALE GENOMIC DNA]</scope>
    <source>
        <strain evidence="2">DSM 19732 / NBRC 101661 / EBR45</strain>
    </source>
</reference>
<name>G8M080_ACECE</name>
<organism evidence="1 2">
    <name type="scientific">Acetivibrio clariflavus (strain DSM 19732 / NBRC 101661 / EBR45)</name>
    <name type="common">Clostridium clariflavum</name>
    <dbReference type="NCBI Taxonomy" id="720554"/>
    <lineage>
        <taxon>Bacteria</taxon>
        <taxon>Bacillati</taxon>
        <taxon>Bacillota</taxon>
        <taxon>Clostridia</taxon>
        <taxon>Eubacteriales</taxon>
        <taxon>Oscillospiraceae</taxon>
        <taxon>Acetivibrio</taxon>
    </lineage>
</organism>
<protein>
    <submittedName>
        <fullName evidence="1">Uncharacterized protein</fullName>
    </submittedName>
</protein>
<accession>G8M080</accession>